<dbReference type="OrthoDB" id="425363at2759"/>
<reference evidence="1" key="1">
    <citation type="submission" date="2021-02" db="EMBL/GenBank/DDBJ databases">
        <authorList>
            <person name="Dougan E. K."/>
            <person name="Rhodes N."/>
            <person name="Thang M."/>
            <person name="Chan C."/>
        </authorList>
    </citation>
    <scope>NUCLEOTIDE SEQUENCE</scope>
</reference>
<dbReference type="EMBL" id="CAJNIZ010009272">
    <property type="protein sequence ID" value="CAE7278688.1"/>
    <property type="molecule type" value="Genomic_DNA"/>
</dbReference>
<sequence>MIESLQPIISWKGMEHTNASGHSFTTRLLFSAVRSELYHGDATLDALNLALTNDLLGLYNDGLEVLWLILHSGFFHSPVEKWVSHRKVARCTA</sequence>
<organism evidence="1 2">
    <name type="scientific">Symbiodinium pilosum</name>
    <name type="common">Dinoflagellate</name>
    <dbReference type="NCBI Taxonomy" id="2952"/>
    <lineage>
        <taxon>Eukaryota</taxon>
        <taxon>Sar</taxon>
        <taxon>Alveolata</taxon>
        <taxon>Dinophyceae</taxon>
        <taxon>Suessiales</taxon>
        <taxon>Symbiodiniaceae</taxon>
        <taxon>Symbiodinium</taxon>
    </lineage>
</organism>
<keyword evidence="2" id="KW-1185">Reference proteome</keyword>
<name>A0A812MUA8_SYMPI</name>
<accession>A0A812MUA8</accession>
<dbReference type="AlphaFoldDB" id="A0A812MUA8"/>
<comment type="caution">
    <text evidence="1">The sequence shown here is derived from an EMBL/GenBank/DDBJ whole genome shotgun (WGS) entry which is preliminary data.</text>
</comment>
<dbReference type="Proteomes" id="UP000649617">
    <property type="component" value="Unassembled WGS sequence"/>
</dbReference>
<evidence type="ECO:0000313" key="2">
    <source>
        <dbReference type="Proteomes" id="UP000649617"/>
    </source>
</evidence>
<evidence type="ECO:0000313" key="1">
    <source>
        <dbReference type="EMBL" id="CAE7278688.1"/>
    </source>
</evidence>
<protein>
    <submittedName>
        <fullName evidence="1">Uncharacterized protein</fullName>
    </submittedName>
</protein>
<gene>
    <name evidence="1" type="ORF">SPIL2461_LOCUS6242</name>
</gene>
<proteinExistence type="predicted"/>